<dbReference type="Proteomes" id="UP000652761">
    <property type="component" value="Unassembled WGS sequence"/>
</dbReference>
<name>A0A843VKR9_COLES</name>
<sequence length="112" mass="12770">MVRFGARRVDPKWIISGRFSRRRKENLDPWSEEKRVETWAVPQSPPSIGAKGRVSPFLVPLPDRRQRRPSSFRSVTTTAIPSRSTMTVAILSRSTTTADILLPIWRKGTVLI</sequence>
<reference evidence="1" key="1">
    <citation type="submission" date="2017-07" db="EMBL/GenBank/DDBJ databases">
        <title>Taro Niue Genome Assembly and Annotation.</title>
        <authorList>
            <person name="Atibalentja N."/>
            <person name="Keating K."/>
            <person name="Fields C.J."/>
        </authorList>
    </citation>
    <scope>NUCLEOTIDE SEQUENCE</scope>
    <source>
        <strain evidence="1">Niue_2</strain>
        <tissue evidence="1">Leaf</tissue>
    </source>
</reference>
<dbReference type="EMBL" id="NMUH01002055">
    <property type="protein sequence ID" value="MQL97471.1"/>
    <property type="molecule type" value="Genomic_DNA"/>
</dbReference>
<proteinExistence type="predicted"/>
<accession>A0A843VKR9</accession>
<gene>
    <name evidence="1" type="ORF">Taro_030162</name>
</gene>
<organism evidence="1 2">
    <name type="scientific">Colocasia esculenta</name>
    <name type="common">Wild taro</name>
    <name type="synonym">Arum esculentum</name>
    <dbReference type="NCBI Taxonomy" id="4460"/>
    <lineage>
        <taxon>Eukaryota</taxon>
        <taxon>Viridiplantae</taxon>
        <taxon>Streptophyta</taxon>
        <taxon>Embryophyta</taxon>
        <taxon>Tracheophyta</taxon>
        <taxon>Spermatophyta</taxon>
        <taxon>Magnoliopsida</taxon>
        <taxon>Liliopsida</taxon>
        <taxon>Araceae</taxon>
        <taxon>Aroideae</taxon>
        <taxon>Colocasieae</taxon>
        <taxon>Colocasia</taxon>
    </lineage>
</organism>
<evidence type="ECO:0000313" key="1">
    <source>
        <dbReference type="EMBL" id="MQL97471.1"/>
    </source>
</evidence>
<keyword evidence="2" id="KW-1185">Reference proteome</keyword>
<evidence type="ECO:0000313" key="2">
    <source>
        <dbReference type="Proteomes" id="UP000652761"/>
    </source>
</evidence>
<dbReference type="AlphaFoldDB" id="A0A843VKR9"/>
<protein>
    <submittedName>
        <fullName evidence="1">Uncharacterized protein</fullName>
    </submittedName>
</protein>
<comment type="caution">
    <text evidence="1">The sequence shown here is derived from an EMBL/GenBank/DDBJ whole genome shotgun (WGS) entry which is preliminary data.</text>
</comment>